<dbReference type="RefSeq" id="WP_168823851.1">
    <property type="nucleotide sequence ID" value="NZ_CP073013.1"/>
</dbReference>
<accession>A0A847R7V4</accession>
<gene>
    <name evidence="2" type="ORF">HGG82_06200</name>
</gene>
<sequence>MDQYIAFLPLYDGQKTRQQTLSALILLTSEKMLHYFKHFRYSSFFAEKVQKISIRLFVVTILSLTTPQKSNSIGVCDDLSEESSTYPKQQE</sequence>
<name>A0A847R7V4_9GAMM</name>
<comment type="caution">
    <text evidence="2">The sequence shown here is derived from an EMBL/GenBank/DDBJ whole genome shotgun (WGS) entry which is preliminary data.</text>
</comment>
<dbReference type="AlphaFoldDB" id="A0A847R7V4"/>
<feature type="region of interest" description="Disordered" evidence="1">
    <location>
        <begin position="69"/>
        <end position="91"/>
    </location>
</feature>
<evidence type="ECO:0000256" key="1">
    <source>
        <dbReference type="SAM" id="MobiDB-lite"/>
    </source>
</evidence>
<evidence type="ECO:0000313" key="3">
    <source>
        <dbReference type="Proteomes" id="UP000586067"/>
    </source>
</evidence>
<dbReference type="EMBL" id="JABAEK010000004">
    <property type="protein sequence ID" value="NLQ17217.1"/>
    <property type="molecule type" value="Genomic_DNA"/>
</dbReference>
<evidence type="ECO:0000313" key="2">
    <source>
        <dbReference type="EMBL" id="NLQ17217.1"/>
    </source>
</evidence>
<keyword evidence="3" id="KW-1185">Reference proteome</keyword>
<proteinExistence type="predicted"/>
<organism evidence="2 3">
    <name type="scientific">Marinomonas profundi</name>
    <dbReference type="NCBI Taxonomy" id="2726122"/>
    <lineage>
        <taxon>Bacteria</taxon>
        <taxon>Pseudomonadati</taxon>
        <taxon>Pseudomonadota</taxon>
        <taxon>Gammaproteobacteria</taxon>
        <taxon>Oceanospirillales</taxon>
        <taxon>Oceanospirillaceae</taxon>
        <taxon>Marinomonas</taxon>
    </lineage>
</organism>
<protein>
    <submittedName>
        <fullName evidence="2">Uncharacterized protein</fullName>
    </submittedName>
</protein>
<dbReference type="Proteomes" id="UP000586067">
    <property type="component" value="Unassembled WGS sequence"/>
</dbReference>
<feature type="compositionally biased region" description="Polar residues" evidence="1">
    <location>
        <begin position="82"/>
        <end position="91"/>
    </location>
</feature>
<reference evidence="2 3" key="1">
    <citation type="submission" date="2020-04" db="EMBL/GenBank/DDBJ databases">
        <title>Marinomonas sp. M1K-6 isolated from the deep seawater of the Mariana Trench.</title>
        <authorList>
            <person name="Li Y."/>
        </authorList>
    </citation>
    <scope>NUCLEOTIDE SEQUENCE [LARGE SCALE GENOMIC DNA]</scope>
    <source>
        <strain evidence="2 3">M1K-6</strain>
    </source>
</reference>